<dbReference type="OrthoDB" id="1895098at2759"/>
<gene>
    <name evidence="2" type="ORF">EZV62_004618</name>
</gene>
<organism evidence="2 3">
    <name type="scientific">Acer yangbiense</name>
    <dbReference type="NCBI Taxonomy" id="1000413"/>
    <lineage>
        <taxon>Eukaryota</taxon>
        <taxon>Viridiplantae</taxon>
        <taxon>Streptophyta</taxon>
        <taxon>Embryophyta</taxon>
        <taxon>Tracheophyta</taxon>
        <taxon>Spermatophyta</taxon>
        <taxon>Magnoliopsida</taxon>
        <taxon>eudicotyledons</taxon>
        <taxon>Gunneridae</taxon>
        <taxon>Pentapetalae</taxon>
        <taxon>rosids</taxon>
        <taxon>malvids</taxon>
        <taxon>Sapindales</taxon>
        <taxon>Sapindaceae</taxon>
        <taxon>Hippocastanoideae</taxon>
        <taxon>Acereae</taxon>
        <taxon>Acer</taxon>
    </lineage>
</organism>
<sequence>MDRCNSRKVLRIVQPKECLMIFGTSQLYTGDRNAHYTGLTMKNVHLILNWGGEWKNHHGEYWYEGRRAKSFAFSRDSNYDQLLDKVYNVTGIDRDHYQVQGTPVESYSILSSYLYMLEKANPETVTDLHTDSSKSHGVSGKSIFAAYGITDINHEVAQYVTNVGIERWAWAYSPRKSAFLVAAYSGEIHPVGQPSEWLVPEDIASKIVHPPVGRRGPRRPKKNRTPSFGEEVTQRRCTTCHRVGHNSHTCTYPKSSRPSSGIRSTSEIGEASGSHDVVA</sequence>
<name>A0A5C7IK72_9ROSI</name>
<evidence type="ECO:0000313" key="3">
    <source>
        <dbReference type="Proteomes" id="UP000323000"/>
    </source>
</evidence>
<keyword evidence="3" id="KW-1185">Reference proteome</keyword>
<accession>A0A5C7IK72</accession>
<comment type="caution">
    <text evidence="2">The sequence shown here is derived from an EMBL/GenBank/DDBJ whole genome shotgun (WGS) entry which is preliminary data.</text>
</comment>
<proteinExistence type="predicted"/>
<evidence type="ECO:0000313" key="2">
    <source>
        <dbReference type="EMBL" id="TXG69683.1"/>
    </source>
</evidence>
<dbReference type="EMBL" id="VAHF01000002">
    <property type="protein sequence ID" value="TXG69683.1"/>
    <property type="molecule type" value="Genomic_DNA"/>
</dbReference>
<protein>
    <submittedName>
        <fullName evidence="2">Uncharacterized protein</fullName>
    </submittedName>
</protein>
<feature type="compositionally biased region" description="Basic residues" evidence="1">
    <location>
        <begin position="215"/>
        <end position="224"/>
    </location>
</feature>
<reference evidence="3" key="1">
    <citation type="journal article" date="2019" name="Gigascience">
        <title>De novo genome assembly of the endangered Acer yangbiense, a plant species with extremely small populations endemic to Yunnan Province, China.</title>
        <authorList>
            <person name="Yang J."/>
            <person name="Wariss H.M."/>
            <person name="Tao L."/>
            <person name="Zhang R."/>
            <person name="Yun Q."/>
            <person name="Hollingsworth P."/>
            <person name="Dao Z."/>
            <person name="Luo G."/>
            <person name="Guo H."/>
            <person name="Ma Y."/>
            <person name="Sun W."/>
        </authorList>
    </citation>
    <scope>NUCLEOTIDE SEQUENCE [LARGE SCALE GENOMIC DNA]</scope>
    <source>
        <strain evidence="3">cv. Malutang</strain>
    </source>
</reference>
<dbReference type="AlphaFoldDB" id="A0A5C7IK72"/>
<feature type="compositionally biased region" description="Low complexity" evidence="1">
    <location>
        <begin position="255"/>
        <end position="266"/>
    </location>
</feature>
<evidence type="ECO:0000256" key="1">
    <source>
        <dbReference type="SAM" id="MobiDB-lite"/>
    </source>
</evidence>
<feature type="region of interest" description="Disordered" evidence="1">
    <location>
        <begin position="208"/>
        <end position="279"/>
    </location>
</feature>
<dbReference type="Proteomes" id="UP000323000">
    <property type="component" value="Chromosome 2"/>
</dbReference>